<dbReference type="EMBL" id="FXTU01000004">
    <property type="protein sequence ID" value="SMP22287.1"/>
    <property type="molecule type" value="Genomic_DNA"/>
</dbReference>
<evidence type="ECO:0000313" key="3">
    <source>
        <dbReference type="Proteomes" id="UP001157946"/>
    </source>
</evidence>
<gene>
    <name evidence="2" type="ORF">SAMN06265361_10431</name>
</gene>
<dbReference type="Proteomes" id="UP001157946">
    <property type="component" value="Unassembled WGS sequence"/>
</dbReference>
<keyword evidence="1" id="KW-1133">Transmembrane helix</keyword>
<sequence length="119" mass="13779">MKLNKIFVFIAVGVLLVVIGGLFFYFLSESETAFEGEWKRVEESGCPLSLRFYEGKTLNIEYREGHSETGTLTELGEGEYKFDIQILSVVVGIKKINDYMLYFRDHEGDVCRYKKIDKE</sequence>
<evidence type="ECO:0000313" key="2">
    <source>
        <dbReference type="EMBL" id="SMP22287.1"/>
    </source>
</evidence>
<dbReference type="RefSeq" id="WP_284724335.1">
    <property type="nucleotide sequence ID" value="NZ_FXTU01000004.1"/>
</dbReference>
<evidence type="ECO:0000256" key="1">
    <source>
        <dbReference type="SAM" id="Phobius"/>
    </source>
</evidence>
<protein>
    <submittedName>
        <fullName evidence="2">Uncharacterized protein</fullName>
    </submittedName>
</protein>
<name>A0AA46AFN1_9BACL</name>
<feature type="transmembrane region" description="Helical" evidence="1">
    <location>
        <begin position="6"/>
        <end position="27"/>
    </location>
</feature>
<keyword evidence="1" id="KW-0812">Transmembrane</keyword>
<organism evidence="2 3">
    <name type="scientific">Laceyella tengchongensis</name>
    <dbReference type="NCBI Taxonomy" id="574699"/>
    <lineage>
        <taxon>Bacteria</taxon>
        <taxon>Bacillati</taxon>
        <taxon>Bacillota</taxon>
        <taxon>Bacilli</taxon>
        <taxon>Bacillales</taxon>
        <taxon>Thermoactinomycetaceae</taxon>
        <taxon>Laceyella</taxon>
    </lineage>
</organism>
<accession>A0AA46AFN1</accession>
<dbReference type="AlphaFoldDB" id="A0AA46AFN1"/>
<proteinExistence type="predicted"/>
<reference evidence="2" key="1">
    <citation type="submission" date="2017-05" db="EMBL/GenBank/DDBJ databases">
        <authorList>
            <person name="Varghese N."/>
            <person name="Submissions S."/>
        </authorList>
    </citation>
    <scope>NUCLEOTIDE SEQUENCE</scope>
    <source>
        <strain evidence="2">DSM 45262</strain>
    </source>
</reference>
<keyword evidence="3" id="KW-1185">Reference proteome</keyword>
<comment type="caution">
    <text evidence="2">The sequence shown here is derived from an EMBL/GenBank/DDBJ whole genome shotgun (WGS) entry which is preliminary data.</text>
</comment>
<keyword evidence="1" id="KW-0472">Membrane</keyword>